<evidence type="ECO:0000313" key="3">
    <source>
        <dbReference type="EMBL" id="BAL90643.1"/>
    </source>
</evidence>
<sequence length="243" mass="26311">MAVHCDVRSDGHTLVASPIGRLQLTDVVPLRDSLLKCLAEQPEALLIDLARLHVEQPLALAVFTTTLRQAARWPGTPVLLFGPPPRTRDLLISGAYQQLPLAADLASARARLSDGRRVIPVIREDLLPATGSTRHARDVVTDACLCWDLPDLVAPASLIVTELVANAIDHAHTMMALRVSLRTRYLSIAVRDGSTDPPVPEGSDQPDVARGRGLLLVSSVADHWGWLPSEGGKVVWAALRREP</sequence>
<dbReference type="InterPro" id="IPR036513">
    <property type="entry name" value="STAS_dom_sf"/>
</dbReference>
<dbReference type="RefSeq" id="WP_014445531.1">
    <property type="nucleotide sequence ID" value="NC_017093.1"/>
</dbReference>
<dbReference type="KEGG" id="ams:AMIS_54230"/>
<dbReference type="Gene3D" id="3.30.750.24">
    <property type="entry name" value="STAS domain"/>
    <property type="match status" value="1"/>
</dbReference>
<name>I0HCA6_ACTM4</name>
<evidence type="ECO:0000313" key="4">
    <source>
        <dbReference type="Proteomes" id="UP000007882"/>
    </source>
</evidence>
<evidence type="ECO:0000256" key="1">
    <source>
        <dbReference type="ARBA" id="ARBA00022527"/>
    </source>
</evidence>
<dbReference type="GO" id="GO:0004674">
    <property type="term" value="F:protein serine/threonine kinase activity"/>
    <property type="evidence" value="ECO:0007669"/>
    <property type="project" value="UniProtKB-KW"/>
</dbReference>
<dbReference type="PANTHER" id="PTHR35526">
    <property type="entry name" value="ANTI-SIGMA-F FACTOR RSBW-RELATED"/>
    <property type="match status" value="1"/>
</dbReference>
<dbReference type="SUPFAM" id="SSF52091">
    <property type="entry name" value="SpoIIaa-like"/>
    <property type="match status" value="1"/>
</dbReference>
<dbReference type="eggNOG" id="COG3920">
    <property type="taxonomic scope" value="Bacteria"/>
</dbReference>
<gene>
    <name evidence="3" type="ordered locus">AMIS_54230</name>
</gene>
<dbReference type="EMBL" id="AP012319">
    <property type="protein sequence ID" value="BAL90643.1"/>
    <property type="molecule type" value="Genomic_DNA"/>
</dbReference>
<dbReference type="PROSITE" id="PS50801">
    <property type="entry name" value="STAS"/>
    <property type="match status" value="1"/>
</dbReference>
<dbReference type="CDD" id="cd16936">
    <property type="entry name" value="HATPase_RsbW-like"/>
    <property type="match status" value="1"/>
</dbReference>
<protein>
    <recommendedName>
        <fullName evidence="2">STAS domain-containing protein</fullName>
    </recommendedName>
</protein>
<dbReference type="Gene3D" id="3.30.565.10">
    <property type="entry name" value="Histidine kinase-like ATPase, C-terminal domain"/>
    <property type="match status" value="1"/>
</dbReference>
<dbReference type="STRING" id="512565.AMIS_54230"/>
<dbReference type="Proteomes" id="UP000007882">
    <property type="component" value="Chromosome"/>
</dbReference>
<dbReference type="HOGENOM" id="CLU_087828_0_0_11"/>
<proteinExistence type="predicted"/>
<dbReference type="OrthoDB" id="3364147at2"/>
<feature type="domain" description="STAS" evidence="2">
    <location>
        <begin position="3"/>
        <end position="91"/>
    </location>
</feature>
<accession>I0HCA6</accession>
<dbReference type="InterPro" id="IPR036890">
    <property type="entry name" value="HATPase_C_sf"/>
</dbReference>
<keyword evidence="1" id="KW-0723">Serine/threonine-protein kinase</keyword>
<dbReference type="AlphaFoldDB" id="I0HCA6"/>
<reference evidence="3 4" key="1">
    <citation type="submission" date="2012-02" db="EMBL/GenBank/DDBJ databases">
        <title>Complete genome sequence of Actinoplanes missouriensis 431 (= NBRC 102363).</title>
        <authorList>
            <person name="Ohnishi Y."/>
            <person name="Ishikawa J."/>
            <person name="Sekine M."/>
            <person name="Hosoyama A."/>
            <person name="Harada T."/>
            <person name="Narita H."/>
            <person name="Hata T."/>
            <person name="Konno Y."/>
            <person name="Tutikane K."/>
            <person name="Fujita N."/>
            <person name="Horinouchi S."/>
            <person name="Hayakawa M."/>
        </authorList>
    </citation>
    <scope>NUCLEOTIDE SEQUENCE [LARGE SCALE GENOMIC DNA]</scope>
    <source>
        <strain evidence="4">ATCC 14538 / DSM 43046 / CBS 188.64 / JCM 3121 / NBRC 102363 / NCIMB 12654 / NRRL B-3342 / UNCC 431</strain>
    </source>
</reference>
<dbReference type="PANTHER" id="PTHR35526:SF3">
    <property type="entry name" value="ANTI-SIGMA-F FACTOR RSBW"/>
    <property type="match status" value="1"/>
</dbReference>
<dbReference type="SUPFAM" id="SSF55874">
    <property type="entry name" value="ATPase domain of HSP90 chaperone/DNA topoisomerase II/histidine kinase"/>
    <property type="match status" value="1"/>
</dbReference>
<dbReference type="InterPro" id="IPR002645">
    <property type="entry name" value="STAS_dom"/>
</dbReference>
<dbReference type="Pfam" id="PF13581">
    <property type="entry name" value="HATPase_c_2"/>
    <property type="match status" value="1"/>
</dbReference>
<organism evidence="3 4">
    <name type="scientific">Actinoplanes missouriensis (strain ATCC 14538 / DSM 43046 / CBS 188.64 / JCM 3121 / NBRC 102363 / NCIMB 12654 / NRRL B-3342 / UNCC 431)</name>
    <dbReference type="NCBI Taxonomy" id="512565"/>
    <lineage>
        <taxon>Bacteria</taxon>
        <taxon>Bacillati</taxon>
        <taxon>Actinomycetota</taxon>
        <taxon>Actinomycetes</taxon>
        <taxon>Micromonosporales</taxon>
        <taxon>Micromonosporaceae</taxon>
        <taxon>Actinoplanes</taxon>
    </lineage>
</organism>
<dbReference type="PATRIC" id="fig|512565.3.peg.5416"/>
<dbReference type="InterPro" id="IPR003594">
    <property type="entry name" value="HATPase_dom"/>
</dbReference>
<dbReference type="InterPro" id="IPR050267">
    <property type="entry name" value="Anti-sigma-factor_SerPK"/>
</dbReference>
<keyword evidence="4" id="KW-1185">Reference proteome</keyword>
<keyword evidence="1" id="KW-0808">Transferase</keyword>
<keyword evidence="1" id="KW-0418">Kinase</keyword>
<evidence type="ECO:0000259" key="2">
    <source>
        <dbReference type="PROSITE" id="PS50801"/>
    </source>
</evidence>